<dbReference type="Proteomes" id="UP001160148">
    <property type="component" value="Unassembled WGS sequence"/>
</dbReference>
<evidence type="ECO:0000313" key="1">
    <source>
        <dbReference type="EMBL" id="CAI6355303.1"/>
    </source>
</evidence>
<accession>A0AAV0WHZ8</accession>
<dbReference type="EMBL" id="CARXXK010000002">
    <property type="protein sequence ID" value="CAI6355303.1"/>
    <property type="molecule type" value="Genomic_DNA"/>
</dbReference>
<gene>
    <name evidence="1" type="ORF">MEUPH1_LOCUS11174</name>
</gene>
<sequence>MYNWFQIIIININMGSKFKGFDGCFSMSINNSDSLRRLRNTNDRRKLLEMNIAKGTATRFDMMMQLNTELQIFDTFLKVVESKKKANKCCKVINTVISTLTKRINNMWNTVFLLFTVDDDMEPKFIKVSNSIVSI</sequence>
<dbReference type="AlphaFoldDB" id="A0AAV0WHZ8"/>
<evidence type="ECO:0000313" key="2">
    <source>
        <dbReference type="Proteomes" id="UP001160148"/>
    </source>
</evidence>
<proteinExistence type="predicted"/>
<keyword evidence="2" id="KW-1185">Reference proteome</keyword>
<name>A0AAV0WHZ8_9HEMI</name>
<reference evidence="1 2" key="1">
    <citation type="submission" date="2023-01" db="EMBL/GenBank/DDBJ databases">
        <authorList>
            <person name="Whitehead M."/>
        </authorList>
    </citation>
    <scope>NUCLEOTIDE SEQUENCE [LARGE SCALE GENOMIC DNA]</scope>
</reference>
<comment type="caution">
    <text evidence="1">The sequence shown here is derived from an EMBL/GenBank/DDBJ whole genome shotgun (WGS) entry which is preliminary data.</text>
</comment>
<protein>
    <submittedName>
        <fullName evidence="1">Uncharacterized protein</fullName>
    </submittedName>
</protein>
<organism evidence="1 2">
    <name type="scientific">Macrosiphum euphorbiae</name>
    <name type="common">potato aphid</name>
    <dbReference type="NCBI Taxonomy" id="13131"/>
    <lineage>
        <taxon>Eukaryota</taxon>
        <taxon>Metazoa</taxon>
        <taxon>Ecdysozoa</taxon>
        <taxon>Arthropoda</taxon>
        <taxon>Hexapoda</taxon>
        <taxon>Insecta</taxon>
        <taxon>Pterygota</taxon>
        <taxon>Neoptera</taxon>
        <taxon>Paraneoptera</taxon>
        <taxon>Hemiptera</taxon>
        <taxon>Sternorrhyncha</taxon>
        <taxon>Aphidomorpha</taxon>
        <taxon>Aphidoidea</taxon>
        <taxon>Aphididae</taxon>
        <taxon>Macrosiphini</taxon>
        <taxon>Macrosiphum</taxon>
    </lineage>
</organism>